<gene>
    <name evidence="7" type="ORF">EYC98_13570</name>
</gene>
<comment type="subcellular location">
    <subcellularLocation>
        <location evidence="6">Cell membrane</location>
        <topology evidence="6">Multi-pass membrane protein</topology>
    </subcellularLocation>
    <subcellularLocation>
        <location evidence="1">Membrane</location>
        <topology evidence="1">Multi-pass membrane protein</topology>
    </subcellularLocation>
</comment>
<evidence type="ECO:0000313" key="7">
    <source>
        <dbReference type="EMBL" id="MCX2981887.1"/>
    </source>
</evidence>
<evidence type="ECO:0000256" key="1">
    <source>
        <dbReference type="ARBA" id="ARBA00004141"/>
    </source>
</evidence>
<sequence>MLAAFLTSAFAGVFGMGGGVPLITLMPGVVPVLAIIPVHAMTQLASNGSRALFGWRHIDRSLILPFVVGGLGGAAGGGLLIDAINLDWLPILIGIVILVITWLPLPAAGGDGGFAMAMLGFYQTGVGMLVGATGPLGAALLARRNKQRDWLVVNTAVYMALNHLLKVLAFLVLGFSFAAYAPLIGGMMLAVIAGSWVGTRLRQYLPQGNFQFWFKLLVTILALRMILISLPELS</sequence>
<proteinExistence type="inferred from homology"/>
<feature type="transmembrane region" description="Helical" evidence="6">
    <location>
        <begin position="62"/>
        <end position="81"/>
    </location>
</feature>
<comment type="similarity">
    <text evidence="2 6">Belongs to the 4-toluene sulfonate uptake permease (TSUP) (TC 2.A.102) family.</text>
</comment>
<keyword evidence="8" id="KW-1185">Reference proteome</keyword>
<evidence type="ECO:0000256" key="2">
    <source>
        <dbReference type="ARBA" id="ARBA00009142"/>
    </source>
</evidence>
<name>A0ABT3TKJ6_9GAMM</name>
<reference evidence="7" key="1">
    <citation type="submission" date="2019-02" db="EMBL/GenBank/DDBJ databases">
        <authorList>
            <person name="Li S.-H."/>
        </authorList>
    </citation>
    <scope>NUCLEOTIDE SEQUENCE</scope>
    <source>
        <strain evidence="7">IMCC14734</strain>
    </source>
</reference>
<protein>
    <recommendedName>
        <fullName evidence="6">Probable membrane transporter protein</fullName>
    </recommendedName>
</protein>
<dbReference type="EMBL" id="SHNN01000002">
    <property type="protein sequence ID" value="MCX2981887.1"/>
    <property type="molecule type" value="Genomic_DNA"/>
</dbReference>
<dbReference type="Pfam" id="PF01925">
    <property type="entry name" value="TauE"/>
    <property type="match status" value="1"/>
</dbReference>
<evidence type="ECO:0000313" key="8">
    <source>
        <dbReference type="Proteomes" id="UP001143362"/>
    </source>
</evidence>
<feature type="transmembrane region" description="Helical" evidence="6">
    <location>
        <begin position="120"/>
        <end position="142"/>
    </location>
</feature>
<evidence type="ECO:0000256" key="4">
    <source>
        <dbReference type="ARBA" id="ARBA00022989"/>
    </source>
</evidence>
<keyword evidence="6" id="KW-1003">Cell membrane</keyword>
<keyword evidence="3 6" id="KW-0812">Transmembrane</keyword>
<dbReference type="Proteomes" id="UP001143362">
    <property type="component" value="Unassembled WGS sequence"/>
</dbReference>
<accession>A0ABT3TKJ6</accession>
<comment type="caution">
    <text evidence="7">The sequence shown here is derived from an EMBL/GenBank/DDBJ whole genome shotgun (WGS) entry which is preliminary data.</text>
</comment>
<feature type="transmembrane region" description="Helical" evidence="6">
    <location>
        <begin position="88"/>
        <end position="108"/>
    </location>
</feature>
<keyword evidence="4 6" id="KW-1133">Transmembrane helix</keyword>
<evidence type="ECO:0000256" key="6">
    <source>
        <dbReference type="RuleBase" id="RU363041"/>
    </source>
</evidence>
<organism evidence="7 8">
    <name type="scientific">Candidatus Litorirhabdus singularis</name>
    <dbReference type="NCBI Taxonomy" id="2518993"/>
    <lineage>
        <taxon>Bacteria</taxon>
        <taxon>Pseudomonadati</taxon>
        <taxon>Pseudomonadota</taxon>
        <taxon>Gammaproteobacteria</taxon>
        <taxon>Cellvibrionales</taxon>
        <taxon>Halieaceae</taxon>
        <taxon>Candidatus Litorirhabdus</taxon>
    </lineage>
</organism>
<dbReference type="InterPro" id="IPR002781">
    <property type="entry name" value="TM_pro_TauE-like"/>
</dbReference>
<evidence type="ECO:0000256" key="5">
    <source>
        <dbReference type="ARBA" id="ARBA00023136"/>
    </source>
</evidence>
<feature type="transmembrane region" description="Helical" evidence="6">
    <location>
        <begin position="210"/>
        <end position="230"/>
    </location>
</feature>
<feature type="transmembrane region" description="Helical" evidence="6">
    <location>
        <begin position="151"/>
        <end position="173"/>
    </location>
</feature>
<evidence type="ECO:0000256" key="3">
    <source>
        <dbReference type="ARBA" id="ARBA00022692"/>
    </source>
</evidence>
<keyword evidence="5 6" id="KW-0472">Membrane</keyword>
<feature type="transmembrane region" description="Helical" evidence="6">
    <location>
        <begin position="179"/>
        <end position="198"/>
    </location>
</feature>